<keyword evidence="1" id="KW-1133">Transmembrane helix</keyword>
<evidence type="ECO:0000313" key="2">
    <source>
        <dbReference type="EMBL" id="MBC5778348.1"/>
    </source>
</evidence>
<dbReference type="Proteomes" id="UP000649826">
    <property type="component" value="Unassembled WGS sequence"/>
</dbReference>
<sequence length="89" mass="10290">MKQWSEIIKNVTMLSQFSLSLITPLLLCLAFCWFLISHTGVGGWIFIPGFFFGLGGSGTVAYKFYLSINRQQRKESRKKRNKVSFNRHL</sequence>
<reference evidence="2 3" key="1">
    <citation type="submission" date="2020-08" db="EMBL/GenBank/DDBJ databases">
        <title>Genome public.</title>
        <authorList>
            <person name="Liu C."/>
            <person name="Sun Q."/>
        </authorList>
    </citation>
    <scope>NUCLEOTIDE SEQUENCE [LARGE SCALE GENOMIC DNA]</scope>
    <source>
        <strain evidence="2 3">M29</strain>
    </source>
</reference>
<dbReference type="InterPro" id="IPR032820">
    <property type="entry name" value="ATPase_put"/>
</dbReference>
<keyword evidence="1" id="KW-0812">Transmembrane</keyword>
<evidence type="ECO:0000256" key="1">
    <source>
        <dbReference type="SAM" id="Phobius"/>
    </source>
</evidence>
<gene>
    <name evidence="2" type="ORF">H8Z82_01420</name>
</gene>
<proteinExistence type="predicted"/>
<comment type="caution">
    <text evidence="2">The sequence shown here is derived from an EMBL/GenBank/DDBJ whole genome shotgun (WGS) entry which is preliminary data.</text>
</comment>
<keyword evidence="1" id="KW-0472">Membrane</keyword>
<evidence type="ECO:0000313" key="3">
    <source>
        <dbReference type="Proteomes" id="UP000649826"/>
    </source>
</evidence>
<keyword evidence="3" id="KW-1185">Reference proteome</keyword>
<protein>
    <submittedName>
        <fullName evidence="2">AtpZ/AtpI family protein</fullName>
    </submittedName>
</protein>
<feature type="transmembrane region" description="Helical" evidence="1">
    <location>
        <begin position="12"/>
        <end position="36"/>
    </location>
</feature>
<name>A0ABR7IE96_9FIRM</name>
<feature type="transmembrane region" description="Helical" evidence="1">
    <location>
        <begin position="42"/>
        <end position="65"/>
    </location>
</feature>
<dbReference type="EMBL" id="JACOQG010000001">
    <property type="protein sequence ID" value="MBC5778348.1"/>
    <property type="molecule type" value="Genomic_DNA"/>
</dbReference>
<dbReference type="Pfam" id="PF09527">
    <property type="entry name" value="ATPase_gene1"/>
    <property type="match status" value="1"/>
</dbReference>
<organism evidence="2 3">
    <name type="scientific">Blautia difficilis</name>
    <dbReference type="NCBI Taxonomy" id="2763027"/>
    <lineage>
        <taxon>Bacteria</taxon>
        <taxon>Bacillati</taxon>
        <taxon>Bacillota</taxon>
        <taxon>Clostridia</taxon>
        <taxon>Lachnospirales</taxon>
        <taxon>Lachnospiraceae</taxon>
        <taxon>Blautia</taxon>
    </lineage>
</organism>
<accession>A0ABR7IE96</accession>